<sequence>LFFCAWYRIAFRSGDGEMKEVERHPPSYAYCISHGPTVVCSSDELPSYEEAVRRSSVQKPCCSKTLLPRSDPPLPSCSTSNDKPVAEAQSESRTQASGKTKAQLKAQVQRYLKTTAPSDAASQPRRQRVVAIQIEHPPSNQVEQRCEFKLMPKICV</sequence>
<dbReference type="Proteomes" id="UP000053660">
    <property type="component" value="Unassembled WGS sequence"/>
</dbReference>
<organism evidence="2 3">
    <name type="scientific">Oesophagostomum dentatum</name>
    <name type="common">Nodular worm</name>
    <dbReference type="NCBI Taxonomy" id="61180"/>
    <lineage>
        <taxon>Eukaryota</taxon>
        <taxon>Metazoa</taxon>
        <taxon>Ecdysozoa</taxon>
        <taxon>Nematoda</taxon>
        <taxon>Chromadorea</taxon>
        <taxon>Rhabditida</taxon>
        <taxon>Rhabditina</taxon>
        <taxon>Rhabditomorpha</taxon>
        <taxon>Strongyloidea</taxon>
        <taxon>Strongylidae</taxon>
        <taxon>Oesophagostomum</taxon>
    </lineage>
</organism>
<proteinExistence type="predicted"/>
<feature type="compositionally biased region" description="Polar residues" evidence="1">
    <location>
        <begin position="89"/>
        <end position="100"/>
    </location>
</feature>
<dbReference type="AlphaFoldDB" id="A0A0B1RS92"/>
<feature type="non-terminal residue" evidence="2">
    <location>
        <position position="1"/>
    </location>
</feature>
<evidence type="ECO:0000256" key="1">
    <source>
        <dbReference type="SAM" id="MobiDB-lite"/>
    </source>
</evidence>
<feature type="region of interest" description="Disordered" evidence="1">
    <location>
        <begin position="64"/>
        <end position="105"/>
    </location>
</feature>
<protein>
    <submittedName>
        <fullName evidence="2">Uncharacterized protein</fullName>
    </submittedName>
</protein>
<reference evidence="2 3" key="1">
    <citation type="submission" date="2014-03" db="EMBL/GenBank/DDBJ databases">
        <title>Draft genome of the hookworm Oesophagostomum dentatum.</title>
        <authorList>
            <person name="Mitreva M."/>
        </authorList>
    </citation>
    <scope>NUCLEOTIDE SEQUENCE [LARGE SCALE GENOMIC DNA]</scope>
    <source>
        <strain evidence="2 3">OD-Hann</strain>
    </source>
</reference>
<gene>
    <name evidence="2" type="ORF">OESDEN_24875</name>
</gene>
<evidence type="ECO:0000313" key="2">
    <source>
        <dbReference type="EMBL" id="KHJ75509.1"/>
    </source>
</evidence>
<name>A0A0B1RS92_OESDE</name>
<accession>A0A0B1RS92</accession>
<keyword evidence="3" id="KW-1185">Reference proteome</keyword>
<dbReference type="OrthoDB" id="5872955at2759"/>
<dbReference type="EMBL" id="KN612677">
    <property type="protein sequence ID" value="KHJ75509.1"/>
    <property type="molecule type" value="Genomic_DNA"/>
</dbReference>
<evidence type="ECO:0000313" key="3">
    <source>
        <dbReference type="Proteomes" id="UP000053660"/>
    </source>
</evidence>